<comment type="similarity">
    <text evidence="1">Belongs to the bacterial solute-binding protein 1 family.</text>
</comment>
<name>A0ABV9GM12_9BACL</name>
<sequence>MKRRIRFLLGFVVILSLMLTACGGNKGSSEKKGAGDKKTGDKVTLTIGSWRTEDKAGYEKIIQDFEAKHPDIHVQFKPTKNTEYDTILNTKLKSGSGPDIIQLRPYAPGMKLAEEGYIEPLDGLSGLDQLNKQDLAAATGKDGKIYGVPLSVNTAQIFYNKDIFQKYGLKEPKTWDDLLAVAKKLKKNGVTPFAFGSKEAWLLSLSHGIIGPAFYGGNDFVEKIRKGEVNFKSAPFVKSLQAMKDLIPYFPKNYTGLGMDDIRNLFATGQAAMFIMGSWELDPVKGLNPDIKMGMFPMPSIGSGEPTITTWVDSSYGINAKSKHKDAAKTFIEYLATKDFGELFAKTFNRVSAVPGVKVDDPLVNQMSDAASTMATPYLILVDFNEGNPTTKQDLENDLQGMYLGKLTPEKIADELEKSAEAWYKPFQK</sequence>
<evidence type="ECO:0000313" key="5">
    <source>
        <dbReference type="Proteomes" id="UP001596022"/>
    </source>
</evidence>
<gene>
    <name evidence="4" type="ORF">ACFO4N_10770</name>
</gene>
<dbReference type="Gene3D" id="3.40.190.10">
    <property type="entry name" value="Periplasmic binding protein-like II"/>
    <property type="match status" value="2"/>
</dbReference>
<evidence type="ECO:0000256" key="2">
    <source>
        <dbReference type="ARBA" id="ARBA00022448"/>
    </source>
</evidence>
<dbReference type="EMBL" id="JBHSFW010000006">
    <property type="protein sequence ID" value="MFC4619196.1"/>
    <property type="molecule type" value="Genomic_DNA"/>
</dbReference>
<keyword evidence="2" id="KW-0813">Transport</keyword>
<feature type="signal peptide" evidence="3">
    <location>
        <begin position="1"/>
        <end position="23"/>
    </location>
</feature>
<organism evidence="4 5">
    <name type="scientific">Camelliibacillus cellulosilyticus</name>
    <dbReference type="NCBI Taxonomy" id="2174486"/>
    <lineage>
        <taxon>Bacteria</taxon>
        <taxon>Bacillati</taxon>
        <taxon>Bacillota</taxon>
        <taxon>Bacilli</taxon>
        <taxon>Bacillales</taxon>
        <taxon>Sporolactobacillaceae</taxon>
        <taxon>Camelliibacillus</taxon>
    </lineage>
</organism>
<evidence type="ECO:0000256" key="1">
    <source>
        <dbReference type="ARBA" id="ARBA00008520"/>
    </source>
</evidence>
<reference evidence="5" key="1">
    <citation type="journal article" date="2019" name="Int. J. Syst. Evol. Microbiol.">
        <title>The Global Catalogue of Microorganisms (GCM) 10K type strain sequencing project: providing services to taxonomists for standard genome sequencing and annotation.</title>
        <authorList>
            <consortium name="The Broad Institute Genomics Platform"/>
            <consortium name="The Broad Institute Genome Sequencing Center for Infectious Disease"/>
            <person name="Wu L."/>
            <person name="Ma J."/>
        </authorList>
    </citation>
    <scope>NUCLEOTIDE SEQUENCE [LARGE SCALE GENOMIC DNA]</scope>
    <source>
        <strain evidence="5">CGMCC 1.16306</strain>
    </source>
</reference>
<accession>A0ABV9GM12</accession>
<dbReference type="Proteomes" id="UP001596022">
    <property type="component" value="Unassembled WGS sequence"/>
</dbReference>
<dbReference type="InterPro" id="IPR050490">
    <property type="entry name" value="Bact_solute-bd_prot1"/>
</dbReference>
<dbReference type="PANTHER" id="PTHR43649">
    <property type="entry name" value="ARABINOSE-BINDING PROTEIN-RELATED"/>
    <property type="match status" value="1"/>
</dbReference>
<dbReference type="InterPro" id="IPR006059">
    <property type="entry name" value="SBP"/>
</dbReference>
<dbReference type="PANTHER" id="PTHR43649:SF29">
    <property type="entry name" value="OSMOPROTECTIVE COMPOUNDS-BINDING PROTEIN GGTB"/>
    <property type="match status" value="1"/>
</dbReference>
<proteinExistence type="inferred from homology"/>
<dbReference type="PROSITE" id="PS51257">
    <property type="entry name" value="PROKAR_LIPOPROTEIN"/>
    <property type="match status" value="1"/>
</dbReference>
<feature type="chain" id="PRO_5047264338" evidence="3">
    <location>
        <begin position="24"/>
        <end position="429"/>
    </location>
</feature>
<protein>
    <submittedName>
        <fullName evidence="4">ABC transporter substrate-binding protein</fullName>
    </submittedName>
</protein>
<evidence type="ECO:0000313" key="4">
    <source>
        <dbReference type="EMBL" id="MFC4619196.1"/>
    </source>
</evidence>
<dbReference type="SUPFAM" id="SSF53850">
    <property type="entry name" value="Periplasmic binding protein-like II"/>
    <property type="match status" value="1"/>
</dbReference>
<evidence type="ECO:0000256" key="3">
    <source>
        <dbReference type="SAM" id="SignalP"/>
    </source>
</evidence>
<dbReference type="Pfam" id="PF01547">
    <property type="entry name" value="SBP_bac_1"/>
    <property type="match status" value="1"/>
</dbReference>
<dbReference type="RefSeq" id="WP_376846293.1">
    <property type="nucleotide sequence ID" value="NZ_JBHSFW010000006.1"/>
</dbReference>
<keyword evidence="3" id="KW-0732">Signal</keyword>
<keyword evidence="5" id="KW-1185">Reference proteome</keyword>
<comment type="caution">
    <text evidence="4">The sequence shown here is derived from an EMBL/GenBank/DDBJ whole genome shotgun (WGS) entry which is preliminary data.</text>
</comment>